<evidence type="ECO:0000313" key="2">
    <source>
        <dbReference type="Proteomes" id="UP000789706"/>
    </source>
</evidence>
<name>A0A9N9G6L6_9GLOM</name>
<reference evidence="1" key="1">
    <citation type="submission" date="2021-06" db="EMBL/GenBank/DDBJ databases">
        <authorList>
            <person name="Kallberg Y."/>
            <person name="Tangrot J."/>
            <person name="Rosling A."/>
        </authorList>
    </citation>
    <scope>NUCLEOTIDE SEQUENCE</scope>
    <source>
        <strain evidence="1">AZ414A</strain>
    </source>
</reference>
<dbReference type="Proteomes" id="UP000789706">
    <property type="component" value="Unassembled WGS sequence"/>
</dbReference>
<organism evidence="1 2">
    <name type="scientific">Diversispora eburnea</name>
    <dbReference type="NCBI Taxonomy" id="1213867"/>
    <lineage>
        <taxon>Eukaryota</taxon>
        <taxon>Fungi</taxon>
        <taxon>Fungi incertae sedis</taxon>
        <taxon>Mucoromycota</taxon>
        <taxon>Glomeromycotina</taxon>
        <taxon>Glomeromycetes</taxon>
        <taxon>Diversisporales</taxon>
        <taxon>Diversisporaceae</taxon>
        <taxon>Diversispora</taxon>
    </lineage>
</organism>
<dbReference type="EMBL" id="CAJVPK010001489">
    <property type="protein sequence ID" value="CAG8588512.1"/>
    <property type="molecule type" value="Genomic_DNA"/>
</dbReference>
<accession>A0A9N9G6L6</accession>
<proteinExistence type="predicted"/>
<evidence type="ECO:0000313" key="1">
    <source>
        <dbReference type="EMBL" id="CAG8588512.1"/>
    </source>
</evidence>
<dbReference type="OrthoDB" id="10261040at2759"/>
<dbReference type="AlphaFoldDB" id="A0A9N9G6L6"/>
<protein>
    <submittedName>
        <fullName evidence="1">8603_t:CDS:1</fullName>
    </submittedName>
</protein>
<comment type="caution">
    <text evidence="1">The sequence shown here is derived from an EMBL/GenBank/DDBJ whole genome shotgun (WGS) entry which is preliminary data.</text>
</comment>
<sequence>MDINVKVEVKGEEGEELKNKEIDLKASINKMAAILDMIDQFRSPFNSICKYLNEIWDVETFQERLLHEENIFNPTKFYNLHSVCINKLDKFCELVESSVDELEYARKVASGWKDNSSIPENRFSNMSINEDKSSGIINYKEIMQKNCQRITKHREGDHIIPKLPILKETKIHKENSIKMDEIIDNWLLEAKKRPYKVEIEKIEFDSIGRVTGLLVHFSIFQ</sequence>
<keyword evidence="2" id="KW-1185">Reference proteome</keyword>
<gene>
    <name evidence="1" type="ORF">DEBURN_LOCUS8933</name>
</gene>